<dbReference type="OrthoDB" id="1858978at2759"/>
<sequence length="391" mass="43273">MIKAQLKSLNKPSVKTIQSPDGDVIDCVPSHLQPAFDHPKLKGQKPLETPERPKGQEANGEPPEEVQTWRSSGEQCPEGTVAIRRTTEKDILRASLLGKFGRKPVAKVRRDASGSGHEHAVAYANGEYYGAKASLSVWSPRVQTPSEFSLSQIWVISGSFGGDLNTIEAGWQARIRNFTSNLRDQNLKFSTNKVMKLSQVSPQLYGDSHPRFFTYWTTDSYQETGCYNLLCSGFVQTTNKIAIGAAISPISQYGHGQFDITLLVWKDPKHGHWWLEFGSGLLVGYWPSSIFSHLGGHASMVQFGGEVVNTRISGFHSSTQMGSGRFAGEGFRRAAYFRNLEVVDWGNSLIPLSNLHILADHPTCYDIRGGVNAIWGNYFYYGGPGRNIKCP</sequence>
<keyword evidence="4" id="KW-1185">Reference proteome</keyword>
<dbReference type="Proteomes" id="UP000236161">
    <property type="component" value="Unassembled WGS sequence"/>
</dbReference>
<dbReference type="EMBL" id="KZ451980">
    <property type="protein sequence ID" value="PKA55160.1"/>
    <property type="molecule type" value="Genomic_DNA"/>
</dbReference>
<dbReference type="STRING" id="1088818.A0A2I0AHZ1"/>
<protein>
    <recommendedName>
        <fullName evidence="2">Neprosin PEP catalytic domain-containing protein</fullName>
    </recommendedName>
</protein>
<gene>
    <name evidence="3" type="ORF">AXF42_Ash003797</name>
</gene>
<feature type="compositionally biased region" description="Polar residues" evidence="1">
    <location>
        <begin position="7"/>
        <end position="19"/>
    </location>
</feature>
<organism evidence="3 4">
    <name type="scientific">Apostasia shenzhenica</name>
    <dbReference type="NCBI Taxonomy" id="1088818"/>
    <lineage>
        <taxon>Eukaryota</taxon>
        <taxon>Viridiplantae</taxon>
        <taxon>Streptophyta</taxon>
        <taxon>Embryophyta</taxon>
        <taxon>Tracheophyta</taxon>
        <taxon>Spermatophyta</taxon>
        <taxon>Magnoliopsida</taxon>
        <taxon>Liliopsida</taxon>
        <taxon>Asparagales</taxon>
        <taxon>Orchidaceae</taxon>
        <taxon>Apostasioideae</taxon>
        <taxon>Apostasia</taxon>
    </lineage>
</organism>
<feature type="domain" description="Neprosin PEP catalytic" evidence="2">
    <location>
        <begin position="111"/>
        <end position="391"/>
    </location>
</feature>
<dbReference type="Pfam" id="PF14365">
    <property type="entry name" value="Neprosin_AP"/>
    <property type="match status" value="1"/>
</dbReference>
<dbReference type="InterPro" id="IPR025521">
    <property type="entry name" value="Neprosin_propep"/>
</dbReference>
<feature type="region of interest" description="Disordered" evidence="1">
    <location>
        <begin position="1"/>
        <end position="77"/>
    </location>
</feature>
<proteinExistence type="predicted"/>
<dbReference type="InterPro" id="IPR004314">
    <property type="entry name" value="Neprosin"/>
</dbReference>
<evidence type="ECO:0000313" key="3">
    <source>
        <dbReference type="EMBL" id="PKA55160.1"/>
    </source>
</evidence>
<name>A0A2I0AHZ1_9ASPA</name>
<dbReference type="InterPro" id="IPR053168">
    <property type="entry name" value="Glutamic_endopeptidase"/>
</dbReference>
<evidence type="ECO:0000256" key="1">
    <source>
        <dbReference type="SAM" id="MobiDB-lite"/>
    </source>
</evidence>
<dbReference type="AlphaFoldDB" id="A0A2I0AHZ1"/>
<dbReference type="Pfam" id="PF03080">
    <property type="entry name" value="Neprosin"/>
    <property type="match status" value="1"/>
</dbReference>
<dbReference type="Gene3D" id="3.90.1320.10">
    <property type="entry name" value="Outer-capsid protein sigma 3, large lobe"/>
    <property type="match status" value="1"/>
</dbReference>
<dbReference type="PROSITE" id="PS52045">
    <property type="entry name" value="NEPROSIN_PEP_CD"/>
    <property type="match status" value="1"/>
</dbReference>
<accession>A0A2I0AHZ1</accession>
<evidence type="ECO:0000313" key="4">
    <source>
        <dbReference type="Proteomes" id="UP000236161"/>
    </source>
</evidence>
<evidence type="ECO:0000259" key="2">
    <source>
        <dbReference type="PROSITE" id="PS52045"/>
    </source>
</evidence>
<dbReference type="PANTHER" id="PTHR31589:SF254">
    <property type="entry name" value="OS01G0547133 PROTEIN"/>
    <property type="match status" value="1"/>
</dbReference>
<reference evidence="3 4" key="1">
    <citation type="journal article" date="2017" name="Nature">
        <title>The Apostasia genome and the evolution of orchids.</title>
        <authorList>
            <person name="Zhang G.Q."/>
            <person name="Liu K.W."/>
            <person name="Li Z."/>
            <person name="Lohaus R."/>
            <person name="Hsiao Y.Y."/>
            <person name="Niu S.C."/>
            <person name="Wang J.Y."/>
            <person name="Lin Y.C."/>
            <person name="Xu Q."/>
            <person name="Chen L.J."/>
            <person name="Yoshida K."/>
            <person name="Fujiwara S."/>
            <person name="Wang Z.W."/>
            <person name="Zhang Y.Q."/>
            <person name="Mitsuda N."/>
            <person name="Wang M."/>
            <person name="Liu G.H."/>
            <person name="Pecoraro L."/>
            <person name="Huang H.X."/>
            <person name="Xiao X.J."/>
            <person name="Lin M."/>
            <person name="Wu X.Y."/>
            <person name="Wu W.L."/>
            <person name="Chen Y.Y."/>
            <person name="Chang S.B."/>
            <person name="Sakamoto S."/>
            <person name="Ohme-Takagi M."/>
            <person name="Yagi M."/>
            <person name="Zeng S.J."/>
            <person name="Shen C.Y."/>
            <person name="Yeh C.M."/>
            <person name="Luo Y.B."/>
            <person name="Tsai W.C."/>
            <person name="Van de Peer Y."/>
            <person name="Liu Z.J."/>
        </authorList>
    </citation>
    <scope>NUCLEOTIDE SEQUENCE [LARGE SCALE GENOMIC DNA]</scope>
    <source>
        <strain evidence="4">cv. Shenzhen</strain>
        <tissue evidence="3">Stem</tissue>
    </source>
</reference>
<dbReference type="PANTHER" id="PTHR31589">
    <property type="entry name" value="PROTEIN, PUTATIVE (DUF239)-RELATED-RELATED"/>
    <property type="match status" value="1"/>
</dbReference>